<dbReference type="InterPro" id="IPR011322">
    <property type="entry name" value="N-reg_PII-like_a/b"/>
</dbReference>
<gene>
    <name evidence="1" type="ORF">KME15_14570</name>
</gene>
<protein>
    <submittedName>
        <fullName evidence="1">Uncharacterized protein</fullName>
    </submittedName>
</protein>
<reference evidence="1" key="1">
    <citation type="submission" date="2021-05" db="EMBL/GenBank/DDBJ databases">
        <authorList>
            <person name="Pietrasiak N."/>
            <person name="Ward R."/>
            <person name="Stajich J.E."/>
            <person name="Kurbessoian T."/>
        </authorList>
    </citation>
    <scope>NUCLEOTIDE SEQUENCE</scope>
    <source>
        <strain evidence="1">UHER 2000/2452</strain>
    </source>
</reference>
<dbReference type="Gene3D" id="3.30.70.120">
    <property type="match status" value="1"/>
</dbReference>
<proteinExistence type="predicted"/>
<dbReference type="Pfam" id="PF00543">
    <property type="entry name" value="P-II"/>
    <property type="match status" value="1"/>
</dbReference>
<dbReference type="InterPro" id="IPR002187">
    <property type="entry name" value="N-reg_PII"/>
</dbReference>
<evidence type="ECO:0000313" key="2">
    <source>
        <dbReference type="Proteomes" id="UP000757435"/>
    </source>
</evidence>
<evidence type="ECO:0000313" key="1">
    <source>
        <dbReference type="EMBL" id="MBW4659897.1"/>
    </source>
</evidence>
<accession>A0A951QBS2</accession>
<dbReference type="EMBL" id="JAHHHD010000015">
    <property type="protein sequence ID" value="MBW4659897.1"/>
    <property type="molecule type" value="Genomic_DNA"/>
</dbReference>
<dbReference type="GO" id="GO:0006808">
    <property type="term" value="P:regulation of nitrogen utilization"/>
    <property type="evidence" value="ECO:0007669"/>
    <property type="project" value="InterPro"/>
</dbReference>
<dbReference type="InterPro" id="IPR015867">
    <property type="entry name" value="N-reg_PII/ATP_PRibTrfase_C"/>
</dbReference>
<dbReference type="AlphaFoldDB" id="A0A951QBS2"/>
<dbReference type="Proteomes" id="UP000757435">
    <property type="component" value="Unassembled WGS sequence"/>
</dbReference>
<sequence length="119" mass="13175">MLDFEQVSLVQPATLVTIATETVLKDSIVTLLKNLKVKSYTITEVSGEGRCPRLVEVASEDGGETTTETRVETHTATPVEIRAIVSQDLSNVILYTLKEYQHEFAIVAYRQAVEALGEY</sequence>
<dbReference type="SUPFAM" id="SSF54913">
    <property type="entry name" value="GlnB-like"/>
    <property type="match status" value="1"/>
</dbReference>
<name>A0A951QBS2_9CYAN</name>
<reference evidence="1" key="2">
    <citation type="journal article" date="2022" name="Microbiol. Resour. Announc.">
        <title>Metagenome Sequencing to Explore Phylogenomics of Terrestrial Cyanobacteria.</title>
        <authorList>
            <person name="Ward R.D."/>
            <person name="Stajich J.E."/>
            <person name="Johansen J.R."/>
            <person name="Huntemann M."/>
            <person name="Clum A."/>
            <person name="Foster B."/>
            <person name="Foster B."/>
            <person name="Roux S."/>
            <person name="Palaniappan K."/>
            <person name="Varghese N."/>
            <person name="Mukherjee S."/>
            <person name="Reddy T.B.K."/>
            <person name="Daum C."/>
            <person name="Copeland A."/>
            <person name="Chen I.A."/>
            <person name="Ivanova N.N."/>
            <person name="Kyrpides N.C."/>
            <person name="Shapiro N."/>
            <person name="Eloe-Fadrosh E.A."/>
            <person name="Pietrasiak N."/>
        </authorList>
    </citation>
    <scope>NUCLEOTIDE SEQUENCE</scope>
    <source>
        <strain evidence="1">UHER 2000/2452</strain>
    </source>
</reference>
<organism evidence="1 2">
    <name type="scientific">Drouetiella hepatica Uher 2000/2452</name>
    <dbReference type="NCBI Taxonomy" id="904376"/>
    <lineage>
        <taxon>Bacteria</taxon>
        <taxon>Bacillati</taxon>
        <taxon>Cyanobacteriota</taxon>
        <taxon>Cyanophyceae</taxon>
        <taxon>Oculatellales</taxon>
        <taxon>Oculatellaceae</taxon>
        <taxon>Drouetiella</taxon>
    </lineage>
</organism>
<dbReference type="GO" id="GO:0030234">
    <property type="term" value="F:enzyme regulator activity"/>
    <property type="evidence" value="ECO:0007669"/>
    <property type="project" value="InterPro"/>
</dbReference>
<comment type="caution">
    <text evidence="1">The sequence shown here is derived from an EMBL/GenBank/DDBJ whole genome shotgun (WGS) entry which is preliminary data.</text>
</comment>